<protein>
    <submittedName>
        <fullName evidence="1">Uncharacterized protein</fullName>
    </submittedName>
</protein>
<comment type="caution">
    <text evidence="1">The sequence shown here is derived from an EMBL/GenBank/DDBJ whole genome shotgun (WGS) entry which is preliminary data.</text>
</comment>
<dbReference type="Proteomes" id="UP001145114">
    <property type="component" value="Unassembled WGS sequence"/>
</dbReference>
<gene>
    <name evidence="1" type="ORF">EV182_005770</name>
</gene>
<dbReference type="EMBL" id="JAMZIH010007303">
    <property type="protein sequence ID" value="KAJ1673163.1"/>
    <property type="molecule type" value="Genomic_DNA"/>
</dbReference>
<organism evidence="1 2">
    <name type="scientific">Spiromyces aspiralis</name>
    <dbReference type="NCBI Taxonomy" id="68401"/>
    <lineage>
        <taxon>Eukaryota</taxon>
        <taxon>Fungi</taxon>
        <taxon>Fungi incertae sedis</taxon>
        <taxon>Zoopagomycota</taxon>
        <taxon>Kickxellomycotina</taxon>
        <taxon>Kickxellomycetes</taxon>
        <taxon>Kickxellales</taxon>
        <taxon>Kickxellaceae</taxon>
        <taxon>Spiromyces</taxon>
    </lineage>
</organism>
<name>A0ACC1HDI1_9FUNG</name>
<accession>A0ACC1HDI1</accession>
<evidence type="ECO:0000313" key="2">
    <source>
        <dbReference type="Proteomes" id="UP001145114"/>
    </source>
</evidence>
<keyword evidence="2" id="KW-1185">Reference proteome</keyword>
<proteinExistence type="predicted"/>
<reference evidence="1" key="1">
    <citation type="submission" date="2022-06" db="EMBL/GenBank/DDBJ databases">
        <title>Phylogenomic reconstructions and comparative analyses of Kickxellomycotina fungi.</title>
        <authorList>
            <person name="Reynolds N.K."/>
            <person name="Stajich J.E."/>
            <person name="Barry K."/>
            <person name="Grigoriev I.V."/>
            <person name="Crous P."/>
            <person name="Smith M.E."/>
        </authorList>
    </citation>
    <scope>NUCLEOTIDE SEQUENCE</scope>
    <source>
        <strain evidence="1">RSA 2271</strain>
    </source>
</reference>
<evidence type="ECO:0000313" key="1">
    <source>
        <dbReference type="EMBL" id="KAJ1673163.1"/>
    </source>
</evidence>
<sequence length="220" mass="24845">MSIARLFVKSPNSNSELRLDSQQTIEQLKFRLEPVVGIPAADQGIALYNGQDLVAKLNNDAATLGSYPVQDYWTLQVSNLNPNSSAAIDFNDLSSVEKYEMSEAEYSKRIVLAFKKRNKMGRFSDEAQAKMTRENDPDAYRELAETIKVNDRCEVDLHGTGIMKRRGTVRFVGKTKFKPGYWVGVEYDEPYGKHNGCVDGIQYFTCPESHGSFVRPDRLT</sequence>
<feature type="non-terminal residue" evidence="1">
    <location>
        <position position="220"/>
    </location>
</feature>